<dbReference type="SUPFAM" id="SSF49464">
    <property type="entry name" value="Carboxypeptidase regulatory domain-like"/>
    <property type="match status" value="1"/>
</dbReference>
<evidence type="ECO:0000313" key="1">
    <source>
        <dbReference type="EMBL" id="KFA94518.1"/>
    </source>
</evidence>
<dbReference type="AlphaFoldDB" id="A0A084T1D3"/>
<evidence type="ECO:0008006" key="3">
    <source>
        <dbReference type="Google" id="ProtNLM"/>
    </source>
</evidence>
<dbReference type="GO" id="GO:0030246">
    <property type="term" value="F:carbohydrate binding"/>
    <property type="evidence" value="ECO:0007669"/>
    <property type="project" value="InterPro"/>
</dbReference>
<name>A0A084T1D3_9BACT</name>
<sequence length="270" mass="28485">MTLVLALLSTGALAAAPSPETSGTVWITLRPHPSLPLKSPRIQAGGKDAIAVGQAFRVEGLASGQVAITASAEGYQPVERKVLVPPGGQASVFLPLERIPGPGTVKGRLLWEQGNEGTKVPVANIEVRLGGQVVARSDADGFFVVPQAGPGPVTLKLAGTGVRPQEEVVVVPSHGEASVEVILQKGSEVRAWLRGRVRSTRGRPVLATLRVEEAGLRARTRATGDFEFRLPAGRYHVTFEARGYVPQTKVVDVGAGDQALFYVDLSPLEN</sequence>
<dbReference type="EMBL" id="JPMI01000010">
    <property type="protein sequence ID" value="KFA94518.1"/>
    <property type="molecule type" value="Genomic_DNA"/>
</dbReference>
<accession>A0A084T1D3</accession>
<dbReference type="InterPro" id="IPR013784">
    <property type="entry name" value="Carb-bd-like_fold"/>
</dbReference>
<protein>
    <recommendedName>
        <fullName evidence="3">PEGA domain-containing protein</fullName>
    </recommendedName>
</protein>
<dbReference type="Gene3D" id="2.60.40.1120">
    <property type="entry name" value="Carboxypeptidase-like, regulatory domain"/>
    <property type="match status" value="1"/>
</dbReference>
<dbReference type="Proteomes" id="UP000028547">
    <property type="component" value="Unassembled WGS sequence"/>
</dbReference>
<reference evidence="1 2" key="1">
    <citation type="submission" date="2014-07" db="EMBL/GenBank/DDBJ databases">
        <title>Draft Genome Sequence of Gephyronic Acid Producer, Cystobacter violaceus Strain Cb vi76.</title>
        <authorList>
            <person name="Stevens D.C."/>
            <person name="Young J."/>
            <person name="Carmichael R."/>
            <person name="Tan J."/>
            <person name="Taylor R.E."/>
        </authorList>
    </citation>
    <scope>NUCLEOTIDE SEQUENCE [LARGE SCALE GENOMIC DNA]</scope>
    <source>
        <strain evidence="1 2">Cb vi76</strain>
    </source>
</reference>
<evidence type="ECO:0000313" key="2">
    <source>
        <dbReference type="Proteomes" id="UP000028547"/>
    </source>
</evidence>
<dbReference type="InterPro" id="IPR008969">
    <property type="entry name" value="CarboxyPept-like_regulatory"/>
</dbReference>
<gene>
    <name evidence="1" type="ORF">Q664_02495</name>
</gene>
<dbReference type="SUPFAM" id="SSF49452">
    <property type="entry name" value="Starch-binding domain-like"/>
    <property type="match status" value="1"/>
</dbReference>
<proteinExistence type="predicted"/>
<comment type="caution">
    <text evidence="1">The sequence shown here is derived from an EMBL/GenBank/DDBJ whole genome shotgun (WGS) entry which is preliminary data.</text>
</comment>
<organism evidence="1 2">
    <name type="scientific">Archangium violaceum Cb vi76</name>
    <dbReference type="NCBI Taxonomy" id="1406225"/>
    <lineage>
        <taxon>Bacteria</taxon>
        <taxon>Pseudomonadati</taxon>
        <taxon>Myxococcota</taxon>
        <taxon>Myxococcia</taxon>
        <taxon>Myxococcales</taxon>
        <taxon>Cystobacterineae</taxon>
        <taxon>Archangiaceae</taxon>
        <taxon>Archangium</taxon>
    </lineage>
</organism>
<dbReference type="Pfam" id="PF13620">
    <property type="entry name" value="CarboxypepD_reg"/>
    <property type="match status" value="1"/>
</dbReference>